<evidence type="ECO:0000313" key="3">
    <source>
        <dbReference type="Proteomes" id="UP000314294"/>
    </source>
</evidence>
<evidence type="ECO:0000313" key="2">
    <source>
        <dbReference type="EMBL" id="TNN78112.1"/>
    </source>
</evidence>
<feature type="compositionally biased region" description="Basic residues" evidence="1">
    <location>
        <begin position="87"/>
        <end position="98"/>
    </location>
</feature>
<name>A0A4Z2ILN7_9TELE</name>
<comment type="caution">
    <text evidence="2">The sequence shown here is derived from an EMBL/GenBank/DDBJ whole genome shotgun (WGS) entry which is preliminary data.</text>
</comment>
<organism evidence="2 3">
    <name type="scientific">Liparis tanakae</name>
    <name type="common">Tanaka's snailfish</name>
    <dbReference type="NCBI Taxonomy" id="230148"/>
    <lineage>
        <taxon>Eukaryota</taxon>
        <taxon>Metazoa</taxon>
        <taxon>Chordata</taxon>
        <taxon>Craniata</taxon>
        <taxon>Vertebrata</taxon>
        <taxon>Euteleostomi</taxon>
        <taxon>Actinopterygii</taxon>
        <taxon>Neopterygii</taxon>
        <taxon>Teleostei</taxon>
        <taxon>Neoteleostei</taxon>
        <taxon>Acanthomorphata</taxon>
        <taxon>Eupercaria</taxon>
        <taxon>Perciformes</taxon>
        <taxon>Cottioidei</taxon>
        <taxon>Cottales</taxon>
        <taxon>Liparidae</taxon>
        <taxon>Liparis</taxon>
    </lineage>
</organism>
<evidence type="ECO:0000256" key="1">
    <source>
        <dbReference type="SAM" id="MobiDB-lite"/>
    </source>
</evidence>
<proteinExistence type="predicted"/>
<dbReference type="Proteomes" id="UP000314294">
    <property type="component" value="Unassembled WGS sequence"/>
</dbReference>
<keyword evidence="3" id="KW-1185">Reference proteome</keyword>
<reference evidence="2 3" key="1">
    <citation type="submission" date="2019-03" db="EMBL/GenBank/DDBJ databases">
        <title>First draft genome of Liparis tanakae, snailfish: a comprehensive survey of snailfish specific genes.</title>
        <authorList>
            <person name="Kim W."/>
            <person name="Song I."/>
            <person name="Jeong J.-H."/>
            <person name="Kim D."/>
            <person name="Kim S."/>
            <person name="Ryu S."/>
            <person name="Song J.Y."/>
            <person name="Lee S.K."/>
        </authorList>
    </citation>
    <scope>NUCLEOTIDE SEQUENCE [LARGE SCALE GENOMIC DNA]</scope>
    <source>
        <tissue evidence="2">Muscle</tissue>
    </source>
</reference>
<accession>A0A4Z2ILN7</accession>
<sequence length="111" mass="12042">MIASDSTDLFVLTRARPRVCSACAQVTHRSTPEREGEREGGGVPTSDGNGNGVSGLLRPAELEKQEASHYRRVCGSQCVTWESHQSTKGRLHRGGRRRSCAEGSYTCGHVN</sequence>
<dbReference type="AlphaFoldDB" id="A0A4Z2ILN7"/>
<feature type="region of interest" description="Disordered" evidence="1">
    <location>
        <begin position="26"/>
        <end position="56"/>
    </location>
</feature>
<protein>
    <submittedName>
        <fullName evidence="2">Uncharacterized protein</fullName>
    </submittedName>
</protein>
<feature type="region of interest" description="Disordered" evidence="1">
    <location>
        <begin position="86"/>
        <end position="111"/>
    </location>
</feature>
<dbReference type="EMBL" id="SRLO01000076">
    <property type="protein sequence ID" value="TNN78112.1"/>
    <property type="molecule type" value="Genomic_DNA"/>
</dbReference>
<feature type="compositionally biased region" description="Basic and acidic residues" evidence="1">
    <location>
        <begin position="30"/>
        <end position="40"/>
    </location>
</feature>
<gene>
    <name evidence="2" type="ORF">EYF80_011617</name>
</gene>